<comment type="subcellular location">
    <subcellularLocation>
        <location evidence="8">Cytoplasm</location>
    </subcellularLocation>
</comment>
<dbReference type="EMBL" id="DRIG01000030">
    <property type="protein sequence ID" value="HEC78035.1"/>
    <property type="molecule type" value="Genomic_DNA"/>
</dbReference>
<sequence length="465" mass="51864">MKAKDSTKDVLRKIPSIDKILQWKELQGFLSSIEQQYAAAIVRKIVDDFRKRVLAGEKLNLTFLKNSIIKEFKDLLTPYFRHAVNALGIVLHTGLGRAPYSNSIPEILKDATVGYSQLQIDEEGRRADRYRKLSKILSILTGAEAGVIVNNNAGATLLILNTMAKGREVIVSRGQLIEIGGAFRIPEIMEQSGAIMHEIGTTNRTHLRNYEEAINENTAALLRVHQSNYKIIGFTKDVPLNELVALGKKYNLPVIDDLGSGALIDFSKYGLPKEPTVQESIKTGADIVCFSGDKLIGGPQCGIIVGKKKLIEKIKKNPLTRALRCDKMTNIVLESTLKLFLSNEQFILENHGVMRLLLKPLKTIRLQANKCARLLKKEFSKDLEIAVARDHSEIGGGSLSTEQLPTFVVVIKPKNIPVQDLARKLRMCTTPIYGRVSENTLLLDFRTVLKNEEKLIVQAFSEVLQ</sequence>
<evidence type="ECO:0000256" key="5">
    <source>
        <dbReference type="ARBA" id="ARBA00022917"/>
    </source>
</evidence>
<evidence type="ECO:0000313" key="11">
    <source>
        <dbReference type="Proteomes" id="UP000885826"/>
    </source>
</evidence>
<keyword evidence="6 8" id="KW-0711">Selenium</keyword>
<dbReference type="InterPro" id="IPR004534">
    <property type="entry name" value="SelA_trans"/>
</dbReference>
<dbReference type="Gene3D" id="3.40.640.10">
    <property type="entry name" value="Type I PLP-dependent aspartate aminotransferase-like (Major domain)"/>
    <property type="match status" value="1"/>
</dbReference>
<dbReference type="InterPro" id="IPR015424">
    <property type="entry name" value="PyrdxlP-dep_Trfase"/>
</dbReference>
<dbReference type="GO" id="GO:0001717">
    <property type="term" value="P:conversion of seryl-tRNAsec to selenocys-tRNAsec"/>
    <property type="evidence" value="ECO:0007669"/>
    <property type="project" value="UniProtKB-UniRule"/>
</dbReference>
<dbReference type="NCBIfam" id="TIGR00474">
    <property type="entry name" value="selA"/>
    <property type="match status" value="1"/>
</dbReference>
<comment type="similarity">
    <text evidence="7 8">Belongs to the SelA family.</text>
</comment>
<keyword evidence="2 8" id="KW-0963">Cytoplasm</keyword>
<comment type="cofactor">
    <cofactor evidence="1 8 9">
        <name>pyridoxal 5'-phosphate</name>
        <dbReference type="ChEBI" id="CHEBI:597326"/>
    </cofactor>
</comment>
<name>A0A9C9ELD2_UNCW3</name>
<evidence type="ECO:0000256" key="8">
    <source>
        <dbReference type="HAMAP-Rule" id="MF_00423"/>
    </source>
</evidence>
<feature type="modified residue" description="N6-(pyridoxal phosphate)lysine" evidence="8 9">
    <location>
        <position position="294"/>
    </location>
</feature>
<dbReference type="GO" id="GO:0005737">
    <property type="term" value="C:cytoplasm"/>
    <property type="evidence" value="ECO:0007669"/>
    <property type="project" value="UniProtKB-SubCell"/>
</dbReference>
<dbReference type="PANTHER" id="PTHR32328">
    <property type="entry name" value="L-SERYL-TRNA(SEC) SELENIUM TRANSFERASE"/>
    <property type="match status" value="1"/>
</dbReference>
<keyword evidence="5 8" id="KW-0648">Protein biosynthesis</keyword>
<accession>A0A9C9ELD2</accession>
<dbReference type="PANTHER" id="PTHR32328:SF0">
    <property type="entry name" value="L-SERYL-TRNA(SEC) SELENIUM TRANSFERASE"/>
    <property type="match status" value="1"/>
</dbReference>
<dbReference type="Proteomes" id="UP000885826">
    <property type="component" value="Unassembled WGS sequence"/>
</dbReference>
<comment type="function">
    <text evidence="8">Converts seryl-tRNA(Sec) to selenocysteinyl-tRNA(Sec) required for selenoprotein biosynthesis.</text>
</comment>
<comment type="catalytic activity">
    <reaction evidence="8">
        <text>L-seryl-tRNA(Sec) + selenophosphate + H(+) = L-selenocysteinyl-tRNA(Sec) + phosphate</text>
        <dbReference type="Rhea" id="RHEA:22728"/>
        <dbReference type="Rhea" id="RHEA-COMP:9742"/>
        <dbReference type="Rhea" id="RHEA-COMP:9743"/>
        <dbReference type="ChEBI" id="CHEBI:15378"/>
        <dbReference type="ChEBI" id="CHEBI:16144"/>
        <dbReference type="ChEBI" id="CHEBI:43474"/>
        <dbReference type="ChEBI" id="CHEBI:78533"/>
        <dbReference type="ChEBI" id="CHEBI:78573"/>
        <dbReference type="EC" id="2.9.1.1"/>
    </reaction>
</comment>
<evidence type="ECO:0000256" key="1">
    <source>
        <dbReference type="ARBA" id="ARBA00001933"/>
    </source>
</evidence>
<evidence type="ECO:0000256" key="6">
    <source>
        <dbReference type="ARBA" id="ARBA00023266"/>
    </source>
</evidence>
<dbReference type="Pfam" id="PF03841">
    <property type="entry name" value="SelA"/>
    <property type="match status" value="1"/>
</dbReference>
<dbReference type="InterPro" id="IPR015421">
    <property type="entry name" value="PyrdxlP-dep_Trfase_major"/>
</dbReference>
<protein>
    <recommendedName>
        <fullName evidence="8">L-seryl-tRNA(Sec) selenium transferase</fullName>
        <ecNumber evidence="8">2.9.1.1</ecNumber>
    </recommendedName>
    <alternativeName>
        <fullName evidence="8">Selenocysteine synthase</fullName>
        <shortName evidence="8">Sec synthase</shortName>
    </alternativeName>
    <alternativeName>
        <fullName evidence="8">Selenocysteinyl-tRNA(Sec) synthase</fullName>
    </alternativeName>
</protein>
<evidence type="ECO:0000256" key="3">
    <source>
        <dbReference type="ARBA" id="ARBA00022679"/>
    </source>
</evidence>
<dbReference type="SUPFAM" id="SSF53383">
    <property type="entry name" value="PLP-dependent transferases"/>
    <property type="match status" value="1"/>
</dbReference>
<proteinExistence type="inferred from homology"/>
<keyword evidence="3 8" id="KW-0808">Transferase</keyword>
<gene>
    <name evidence="8" type="primary">selA</name>
    <name evidence="10" type="ORF">ENI34_02710</name>
</gene>
<keyword evidence="4 8" id="KW-0663">Pyridoxal phosphate</keyword>
<comment type="caution">
    <text evidence="10">The sequence shown here is derived from an EMBL/GenBank/DDBJ whole genome shotgun (WGS) entry which is preliminary data.</text>
</comment>
<dbReference type="HAMAP" id="MF_00423">
    <property type="entry name" value="SelA"/>
    <property type="match status" value="1"/>
</dbReference>
<dbReference type="InterPro" id="IPR018319">
    <property type="entry name" value="SelA-like"/>
</dbReference>
<evidence type="ECO:0000256" key="2">
    <source>
        <dbReference type="ARBA" id="ARBA00022490"/>
    </source>
</evidence>
<dbReference type="GO" id="GO:0001514">
    <property type="term" value="P:selenocysteine incorporation"/>
    <property type="evidence" value="ECO:0007669"/>
    <property type="project" value="UniProtKB-UniRule"/>
</dbReference>
<evidence type="ECO:0000256" key="7">
    <source>
        <dbReference type="ARBA" id="ARBA00044507"/>
    </source>
</evidence>
<evidence type="ECO:0000256" key="4">
    <source>
        <dbReference type="ARBA" id="ARBA00022898"/>
    </source>
</evidence>
<dbReference type="GO" id="GO:0004125">
    <property type="term" value="F:L-seryl-tRNA(Sec) selenium transferase activity"/>
    <property type="evidence" value="ECO:0007669"/>
    <property type="project" value="UniProtKB-UniRule"/>
</dbReference>
<organism evidence="10 11">
    <name type="scientific">candidate division WOR-3 bacterium</name>
    <dbReference type="NCBI Taxonomy" id="2052148"/>
    <lineage>
        <taxon>Bacteria</taxon>
        <taxon>Bacteria division WOR-3</taxon>
    </lineage>
</organism>
<dbReference type="AlphaFoldDB" id="A0A9C9ELD2"/>
<reference evidence="10" key="1">
    <citation type="journal article" date="2020" name="mSystems">
        <title>Genome- and Community-Level Interaction Insights into Carbon Utilization and Element Cycling Functions of Hydrothermarchaeota in Hydrothermal Sediment.</title>
        <authorList>
            <person name="Zhou Z."/>
            <person name="Liu Y."/>
            <person name="Xu W."/>
            <person name="Pan J."/>
            <person name="Luo Z.H."/>
            <person name="Li M."/>
        </authorList>
    </citation>
    <scope>NUCLEOTIDE SEQUENCE</scope>
    <source>
        <strain evidence="10">HyVt-388</strain>
    </source>
</reference>
<evidence type="ECO:0000256" key="9">
    <source>
        <dbReference type="PIRSR" id="PIRSR618319-50"/>
    </source>
</evidence>
<evidence type="ECO:0000313" key="10">
    <source>
        <dbReference type="EMBL" id="HEC78035.1"/>
    </source>
</evidence>
<dbReference type="Gene3D" id="3.90.1150.180">
    <property type="match status" value="1"/>
</dbReference>
<dbReference type="EC" id="2.9.1.1" evidence="8"/>
<comment type="pathway">
    <text evidence="8">Aminoacyl-tRNA biosynthesis; selenocysteinyl-tRNA(Sec) biosynthesis; selenocysteinyl-tRNA(Sec) from L-seryl-tRNA(Sec) (bacterial route): step 1/1.</text>
</comment>